<dbReference type="EMBL" id="FNCP01000013">
    <property type="protein sequence ID" value="SDH44703.1"/>
    <property type="molecule type" value="Genomic_DNA"/>
</dbReference>
<reference evidence="2" key="1">
    <citation type="submission" date="2016-10" db="EMBL/GenBank/DDBJ databases">
        <authorList>
            <person name="Varghese N."/>
            <person name="Submissions S."/>
        </authorList>
    </citation>
    <scope>NUCLEOTIDE SEQUENCE [LARGE SCALE GENOMIC DNA]</scope>
    <source>
        <strain evidence="2">DSM 8344</strain>
    </source>
</reference>
<evidence type="ECO:0000313" key="1">
    <source>
        <dbReference type="EMBL" id="SDH44703.1"/>
    </source>
</evidence>
<evidence type="ECO:0000313" key="2">
    <source>
        <dbReference type="Proteomes" id="UP000198656"/>
    </source>
</evidence>
<dbReference type="AlphaFoldDB" id="A0A1G8CHJ4"/>
<keyword evidence="2" id="KW-1185">Reference proteome</keyword>
<gene>
    <name evidence="1" type="ORF">SAMN05443529_11398</name>
</gene>
<protein>
    <submittedName>
        <fullName evidence="1">Uncharacterized protein</fullName>
    </submittedName>
</protein>
<name>A0A1G8CHJ4_9FIRM</name>
<dbReference type="RefSeq" id="WP_092333747.1">
    <property type="nucleotide sequence ID" value="NZ_FNCP01000013.1"/>
</dbReference>
<sequence>MSIDESLYEEVKELPKENFEDWVCEHLKEMGIRCELLTKELIPLTQYNQKDIPDTKVCQFQITPKLILGHFVLSNSAITKDYDELIEMSGRSRTH</sequence>
<dbReference type="Proteomes" id="UP000198656">
    <property type="component" value="Unassembled WGS sequence"/>
</dbReference>
<accession>A0A1G8CHJ4</accession>
<organism evidence="1 2">
    <name type="scientific">Desulfosporosinus hippei DSM 8344</name>
    <dbReference type="NCBI Taxonomy" id="1121419"/>
    <lineage>
        <taxon>Bacteria</taxon>
        <taxon>Bacillati</taxon>
        <taxon>Bacillota</taxon>
        <taxon>Clostridia</taxon>
        <taxon>Eubacteriales</taxon>
        <taxon>Desulfitobacteriaceae</taxon>
        <taxon>Desulfosporosinus</taxon>
    </lineage>
</organism>
<proteinExistence type="predicted"/>